<dbReference type="PANTHER" id="PTHR13078:SF56">
    <property type="entry name" value="PEROXISOMAL MULTIFUNCTIONAL ENZYME TYPE 2"/>
    <property type="match status" value="1"/>
</dbReference>
<dbReference type="AlphaFoldDB" id="A0A2G3PN35"/>
<dbReference type="SUPFAM" id="SSF54637">
    <property type="entry name" value="Thioesterase/thiol ester dehydrase-isomerase"/>
    <property type="match status" value="2"/>
</dbReference>
<dbReference type="InterPro" id="IPR029069">
    <property type="entry name" value="HotDog_dom_sf"/>
</dbReference>
<feature type="domain" description="MaoC-like" evidence="2">
    <location>
        <begin position="153"/>
        <end position="251"/>
    </location>
</feature>
<gene>
    <name evidence="4" type="ORF">CSW57_09195</name>
</gene>
<comment type="caution">
    <text evidence="4">The sequence shown here is derived from an EMBL/GenBank/DDBJ whole genome shotgun (WGS) entry which is preliminary data.</text>
</comment>
<accession>A0A2G3PN35</accession>
<feature type="domain" description="Peroxisomal multifunctional enzyme type 2-like N-terminal" evidence="3">
    <location>
        <begin position="21"/>
        <end position="121"/>
    </location>
</feature>
<dbReference type="GO" id="GO:0006635">
    <property type="term" value="P:fatty acid beta-oxidation"/>
    <property type="evidence" value="ECO:0007669"/>
    <property type="project" value="TreeGrafter"/>
</dbReference>
<evidence type="ECO:0000313" key="4">
    <source>
        <dbReference type="EMBL" id="PHV66492.1"/>
    </source>
</evidence>
<dbReference type="GO" id="GO:0044594">
    <property type="term" value="F:17-beta-hydroxysteroid dehydrogenase (NAD+) activity"/>
    <property type="evidence" value="ECO:0007669"/>
    <property type="project" value="TreeGrafter"/>
</dbReference>
<protein>
    <submittedName>
        <fullName evidence="4">Enoyl-CoA hydratase</fullName>
    </submittedName>
</protein>
<dbReference type="GO" id="GO:0003857">
    <property type="term" value="F:(3S)-3-hydroxyacyl-CoA dehydrogenase (NAD+) activity"/>
    <property type="evidence" value="ECO:0007669"/>
    <property type="project" value="TreeGrafter"/>
</dbReference>
<proteinExistence type="inferred from homology"/>
<dbReference type="Proteomes" id="UP000225108">
    <property type="component" value="Unassembled WGS sequence"/>
</dbReference>
<evidence type="ECO:0000313" key="5">
    <source>
        <dbReference type="Proteomes" id="UP000225108"/>
    </source>
</evidence>
<dbReference type="Pfam" id="PF01575">
    <property type="entry name" value="MaoC_dehydratas"/>
    <property type="match status" value="1"/>
</dbReference>
<sequence length="278" mass="29580">MKSWENAGRWRGVDLGTRTVSYDERDAIIYALAVGAKATELDLVFEDRLRVLPTFALTLAQWAPDELGSRGAFDTRTALHGSQQLTVLAPLPRSGEVTLSASVGNVWDKGAAAVFEVEVRSEYFIATWSLFAPGAGGFGGERGPARPVDAQGDPTFESVLHTRENQAALYRLTGDRHHIHIDPDASERIGQPRPIMHGLCTLAAGALECARLTGAHPADLASLDGRFAAALHPGESPVIRAWGDGSDLTFELVKNGRPAISGGRASFAATTGVPSASR</sequence>
<dbReference type="InterPro" id="IPR054357">
    <property type="entry name" value="MFE-2_N"/>
</dbReference>
<dbReference type="RefSeq" id="WP_099382534.1">
    <property type="nucleotide sequence ID" value="NZ_PEBD01000008.1"/>
</dbReference>
<dbReference type="InterPro" id="IPR002539">
    <property type="entry name" value="MaoC-like_dom"/>
</dbReference>
<evidence type="ECO:0000259" key="2">
    <source>
        <dbReference type="Pfam" id="PF01575"/>
    </source>
</evidence>
<dbReference type="PANTHER" id="PTHR13078">
    <property type="entry name" value="PEROXISOMAL MULTIFUNCTIONAL ENZYME TYPE 2-RELATED"/>
    <property type="match status" value="1"/>
</dbReference>
<organism evidence="4 5">
    <name type="scientific">Williamsia marianensis</name>
    <dbReference type="NCBI Taxonomy" id="85044"/>
    <lineage>
        <taxon>Bacteria</taxon>
        <taxon>Bacillati</taxon>
        <taxon>Actinomycetota</taxon>
        <taxon>Actinomycetes</taxon>
        <taxon>Mycobacteriales</taxon>
        <taxon>Nocardiaceae</taxon>
        <taxon>Williamsia</taxon>
    </lineage>
</organism>
<evidence type="ECO:0000256" key="1">
    <source>
        <dbReference type="ARBA" id="ARBA00005254"/>
    </source>
</evidence>
<comment type="similarity">
    <text evidence="1">Belongs to the enoyl-CoA hydratase/isomerase family.</text>
</comment>
<dbReference type="Pfam" id="PF22622">
    <property type="entry name" value="MFE-2_hydrat-2_N"/>
    <property type="match status" value="1"/>
</dbReference>
<dbReference type="GO" id="GO:0004300">
    <property type="term" value="F:enoyl-CoA hydratase activity"/>
    <property type="evidence" value="ECO:0007669"/>
    <property type="project" value="TreeGrafter"/>
</dbReference>
<reference evidence="4 5" key="1">
    <citation type="submission" date="2017-10" db="EMBL/GenBank/DDBJ databases">
        <title>The draft genome sequence of Williamsia sp. BULT 1.1 isolated from the semi-arid grassland soils from South Africa.</title>
        <authorList>
            <person name="Kabwe M.H."/>
            <person name="Govender N."/>
            <person name="Mutseka Lunga P."/>
            <person name="Vikram S."/>
            <person name="Makhalanyane T.P."/>
        </authorList>
    </citation>
    <scope>NUCLEOTIDE SEQUENCE [LARGE SCALE GENOMIC DNA]</scope>
    <source>
        <strain evidence="4 5">BULT 1.1</strain>
    </source>
</reference>
<name>A0A2G3PN35_WILMA</name>
<evidence type="ECO:0000259" key="3">
    <source>
        <dbReference type="Pfam" id="PF22622"/>
    </source>
</evidence>
<dbReference type="EMBL" id="PEBD01000008">
    <property type="protein sequence ID" value="PHV66492.1"/>
    <property type="molecule type" value="Genomic_DNA"/>
</dbReference>
<dbReference type="Gene3D" id="3.10.129.10">
    <property type="entry name" value="Hotdog Thioesterase"/>
    <property type="match status" value="1"/>
</dbReference>